<gene>
    <name evidence="2" type="ORF">B5F14_00830</name>
</gene>
<accession>A0A1Y4M5I5</accession>
<name>A0A1Y4M5I5_9FIRM</name>
<proteinExistence type="predicted"/>
<evidence type="ECO:0000259" key="1">
    <source>
        <dbReference type="Pfam" id="PF10114"/>
    </source>
</evidence>
<protein>
    <recommendedName>
        <fullName evidence="1">PocR domain-containing protein</fullName>
    </recommendedName>
</protein>
<dbReference type="EMBL" id="NFKM01000001">
    <property type="protein sequence ID" value="OUP61962.1"/>
    <property type="molecule type" value="Genomic_DNA"/>
</dbReference>
<feature type="domain" description="PocR" evidence="1">
    <location>
        <begin position="4"/>
        <end position="158"/>
    </location>
</feature>
<evidence type="ECO:0000313" key="2">
    <source>
        <dbReference type="EMBL" id="OUP61962.1"/>
    </source>
</evidence>
<organism evidence="2 3">
    <name type="scientific">Faecalitalea cylindroides</name>
    <dbReference type="NCBI Taxonomy" id="39483"/>
    <lineage>
        <taxon>Bacteria</taxon>
        <taxon>Bacillati</taxon>
        <taxon>Bacillota</taxon>
        <taxon>Erysipelotrichia</taxon>
        <taxon>Erysipelotrichales</taxon>
        <taxon>Erysipelotrichaceae</taxon>
        <taxon>Faecalitalea</taxon>
    </lineage>
</organism>
<dbReference type="RefSeq" id="WP_022355729.1">
    <property type="nucleotide sequence ID" value="NZ_CATZRL010000045.1"/>
</dbReference>
<keyword evidence="3" id="KW-1185">Reference proteome</keyword>
<sequence length="163" mass="18633">MKELQAIDKVIEAYYGITGLHSYFIQSKNDITDSAKERNFFCKCLKTSASALKQCDECTVENYTMALESKKVQTYSCHAGLVKWSVPVRINEVTGVIISEGVISKRQVEESEDWINYLAEKYNVSKTILMKNYSNVREMTEEQVDQAIALLESLVAYYKTEVK</sequence>
<dbReference type="Proteomes" id="UP000195447">
    <property type="component" value="Unassembled WGS sequence"/>
</dbReference>
<comment type="caution">
    <text evidence="2">The sequence shown here is derived from an EMBL/GenBank/DDBJ whole genome shotgun (WGS) entry which is preliminary data.</text>
</comment>
<evidence type="ECO:0000313" key="3">
    <source>
        <dbReference type="Proteomes" id="UP000195447"/>
    </source>
</evidence>
<dbReference type="InterPro" id="IPR018771">
    <property type="entry name" value="PocR_dom"/>
</dbReference>
<dbReference type="AlphaFoldDB" id="A0A1Y4M5I5"/>
<reference evidence="3" key="1">
    <citation type="submission" date="2017-04" db="EMBL/GenBank/DDBJ databases">
        <title>Function of individual gut microbiota members based on whole genome sequencing of pure cultures obtained from chicken caecum.</title>
        <authorList>
            <person name="Medvecky M."/>
            <person name="Cejkova D."/>
            <person name="Polansky O."/>
            <person name="Karasova D."/>
            <person name="Kubasova T."/>
            <person name="Cizek A."/>
            <person name="Rychlik I."/>
        </authorList>
    </citation>
    <scope>NUCLEOTIDE SEQUENCE [LARGE SCALE GENOMIC DNA]</scope>
    <source>
        <strain evidence="3">An178</strain>
    </source>
</reference>
<dbReference type="Pfam" id="PF10114">
    <property type="entry name" value="PocR"/>
    <property type="match status" value="1"/>
</dbReference>